<protein>
    <submittedName>
        <fullName evidence="2">SoxR reducing system RseC family protein</fullName>
    </submittedName>
</protein>
<reference evidence="2" key="1">
    <citation type="submission" date="2022-07" db="EMBL/GenBank/DDBJ databases">
        <title>Genome sequencing of Photobacterium atrarenae GJH2-4.</title>
        <authorList>
            <person name="Park S.-J."/>
        </authorList>
    </citation>
    <scope>NUCLEOTIDE SEQUENCE</scope>
    <source>
        <strain evidence="2">GJH2-4</strain>
    </source>
</reference>
<evidence type="ECO:0000313" key="3">
    <source>
        <dbReference type="Proteomes" id="UP001057998"/>
    </source>
</evidence>
<dbReference type="InterPro" id="IPR026268">
    <property type="entry name" value="RseC"/>
</dbReference>
<proteinExistence type="predicted"/>
<gene>
    <name evidence="2" type="ORF">NNL38_02410</name>
</gene>
<feature type="transmembrane region" description="Helical" evidence="1">
    <location>
        <begin position="79"/>
        <end position="100"/>
    </location>
</feature>
<dbReference type="RefSeq" id="WP_255389463.1">
    <property type="nucleotide sequence ID" value="NZ_CP101508.1"/>
</dbReference>
<dbReference type="PANTHER" id="PTHR35867:SF1">
    <property type="entry name" value="PROTEIN RSEC"/>
    <property type="match status" value="1"/>
</dbReference>
<dbReference type="PIRSF" id="PIRSF004923">
    <property type="entry name" value="RseC"/>
    <property type="match status" value="1"/>
</dbReference>
<feature type="transmembrane region" description="Helical" evidence="1">
    <location>
        <begin position="106"/>
        <end position="126"/>
    </location>
</feature>
<keyword evidence="1" id="KW-0812">Transmembrane</keyword>
<dbReference type="Proteomes" id="UP001057998">
    <property type="component" value="Chromosome 1"/>
</dbReference>
<dbReference type="PANTHER" id="PTHR35867">
    <property type="entry name" value="PROTEIN RSEC"/>
    <property type="match status" value="1"/>
</dbReference>
<sequence length="165" mass="17262">MMRSLATVVSVAPGRITVSCQQETSCGHCASRDSCGTGIVSKAVPGRSHQIDIPTREPVRVGEVVEIGLPEQSMLNSALLVYVLPLLCLILGAVVGQWWFVDLAGGGEPAVILTAALSAGAGLLLARRLARRLEHQTAYKPSLIRVLGSPLAATQLINAAPKDSS</sequence>
<dbReference type="Pfam" id="PF04246">
    <property type="entry name" value="RseC_MucC"/>
    <property type="match status" value="1"/>
</dbReference>
<organism evidence="2 3">
    <name type="scientific">Photobacterium atrarenae</name>
    <dbReference type="NCBI Taxonomy" id="865757"/>
    <lineage>
        <taxon>Bacteria</taxon>
        <taxon>Pseudomonadati</taxon>
        <taxon>Pseudomonadota</taxon>
        <taxon>Gammaproteobacteria</taxon>
        <taxon>Vibrionales</taxon>
        <taxon>Vibrionaceae</taxon>
        <taxon>Photobacterium</taxon>
    </lineage>
</organism>
<dbReference type="EMBL" id="CP101508">
    <property type="protein sequence ID" value="UTV28180.1"/>
    <property type="molecule type" value="Genomic_DNA"/>
</dbReference>
<keyword evidence="1" id="KW-0472">Membrane</keyword>
<accession>A0ABY5GHA7</accession>
<evidence type="ECO:0000256" key="1">
    <source>
        <dbReference type="SAM" id="Phobius"/>
    </source>
</evidence>
<keyword evidence="1" id="KW-1133">Transmembrane helix</keyword>
<dbReference type="InterPro" id="IPR007359">
    <property type="entry name" value="SigmaE_reg_RseC_MucC"/>
</dbReference>
<name>A0ABY5GHA7_9GAMM</name>
<evidence type="ECO:0000313" key="2">
    <source>
        <dbReference type="EMBL" id="UTV28180.1"/>
    </source>
</evidence>
<keyword evidence="3" id="KW-1185">Reference proteome</keyword>